<dbReference type="PROSITE" id="PS51257">
    <property type="entry name" value="PROKAR_LIPOPROTEIN"/>
    <property type="match status" value="1"/>
</dbReference>
<evidence type="ECO:0000256" key="1">
    <source>
        <dbReference type="SAM" id="SignalP"/>
    </source>
</evidence>
<gene>
    <name evidence="2" type="ordered locus">Desal_0388</name>
</gene>
<dbReference type="STRING" id="526222.Desal_0388"/>
<dbReference type="EMBL" id="CP001649">
    <property type="protein sequence ID" value="ACS78455.1"/>
    <property type="molecule type" value="Genomic_DNA"/>
</dbReference>
<dbReference type="Proteomes" id="UP000002601">
    <property type="component" value="Chromosome"/>
</dbReference>
<dbReference type="SUPFAM" id="SSF49870">
    <property type="entry name" value="Osmotin, thaumatin-like protein"/>
    <property type="match status" value="1"/>
</dbReference>
<accession>C6BWX5</accession>
<feature type="signal peptide" evidence="1">
    <location>
        <begin position="1"/>
        <end position="29"/>
    </location>
</feature>
<dbReference type="Gene3D" id="2.60.110.10">
    <property type="entry name" value="Thaumatin"/>
    <property type="match status" value="1"/>
</dbReference>
<dbReference type="eggNOG" id="ENOG503187F">
    <property type="taxonomic scope" value="Bacteria"/>
</dbReference>
<sequence>MKANEIKNKKLILTACLLILSCLYSTSWADNSQYLCTDSSDSSCTGITMALGPCGTQNWISTVTYSAVNGNSTTEVFSVDNKNPNAGAVTKYMKQNVLWKVDIENDHFDQKLSTYIKITPSGWEFANGCNKTSLNPGCEAAMLFPTPGTNLSPGCQMTKYTPPDPTPSGGQCGDNTTTTAWQKRISIYNNCMDDAYIVLTPPTAADKQHFYNAKLWNKTAELAEMDEMYANPQNKTSALLFRKKITFGESMDISVPDGGIASANFGVLLGCEQPPSEGDWPGECVIGGIPGMASSGVGTVFEYSAGCTYTGADRNKCTVNPSDGTCMGATDYFDLSMVSGFNVPMSMTITDNGNDCNFTEMSAVADLYDCPKEDQTTIAANSTLYTNTQLNAGISLVVSNDKSRGRAGCMAPEQWLEPPGGQDPYKNTDTQAASPGITTDTPNISDWYACNVMKAQGADKDPETCLTPGCGGPQCAVGPLGTPGVYDMVSLSKGKGKPYTNYVKYLKAIGSDAYAWQFNDDASTAICQKAGATVKVTLCPGPPEQQPYRNQTWAFSDNKCLPDSNAGSYPTLLACMQANFDYSCQKEEVKKLNAKTGAATTAQLNYCKPVPKGQGVPYAVCMKNNSQYCQQTGKTPPNTQQTTPSKTQ</sequence>
<dbReference type="InterPro" id="IPR001938">
    <property type="entry name" value="Thaumatin"/>
</dbReference>
<name>C6BWX5_MARSD</name>
<protein>
    <recommendedName>
        <fullName evidence="4">Thaumatin family protein</fullName>
    </recommendedName>
</protein>
<keyword evidence="3" id="KW-1185">Reference proteome</keyword>
<proteinExistence type="predicted"/>
<evidence type="ECO:0000313" key="2">
    <source>
        <dbReference type="EMBL" id="ACS78455.1"/>
    </source>
</evidence>
<evidence type="ECO:0008006" key="4">
    <source>
        <dbReference type="Google" id="ProtNLM"/>
    </source>
</evidence>
<dbReference type="PROSITE" id="PS51367">
    <property type="entry name" value="THAUMATIN_2"/>
    <property type="match status" value="1"/>
</dbReference>
<dbReference type="HOGENOM" id="CLU_422575_0_0_7"/>
<organism evidence="2 3">
    <name type="scientific">Maridesulfovibrio salexigens (strain ATCC 14822 / DSM 2638 / NCIMB 8403 / VKM B-1763)</name>
    <name type="common">Desulfovibrio salexigens</name>
    <dbReference type="NCBI Taxonomy" id="526222"/>
    <lineage>
        <taxon>Bacteria</taxon>
        <taxon>Pseudomonadati</taxon>
        <taxon>Thermodesulfobacteriota</taxon>
        <taxon>Desulfovibrionia</taxon>
        <taxon>Desulfovibrionales</taxon>
        <taxon>Desulfovibrionaceae</taxon>
        <taxon>Maridesulfovibrio</taxon>
    </lineage>
</organism>
<reference evidence="2 3" key="1">
    <citation type="submission" date="2009-06" db="EMBL/GenBank/DDBJ databases">
        <title>Complete sequence of Desulfovibrio salexigens DSM 2638.</title>
        <authorList>
            <consortium name="US DOE Joint Genome Institute"/>
            <person name="Lucas S."/>
            <person name="Copeland A."/>
            <person name="Lapidus A."/>
            <person name="Glavina del Rio T."/>
            <person name="Tice H."/>
            <person name="Bruce D."/>
            <person name="Goodwin L."/>
            <person name="Pitluck S."/>
            <person name="Munk A.C."/>
            <person name="Brettin T."/>
            <person name="Detter J.C."/>
            <person name="Han C."/>
            <person name="Tapia R."/>
            <person name="Larimer F."/>
            <person name="Land M."/>
            <person name="Hauser L."/>
            <person name="Kyrpides N."/>
            <person name="Anderson I."/>
            <person name="Wall J.D."/>
            <person name="Arkin A.P."/>
            <person name="Dehal P."/>
            <person name="Chivian D."/>
            <person name="Giles B."/>
            <person name="Hazen T.C."/>
        </authorList>
    </citation>
    <scope>NUCLEOTIDE SEQUENCE [LARGE SCALE GENOMIC DNA]</scope>
    <source>
        <strain evidence="3">ATCC 14822 / DSM 2638 / NCIMB 8403 / VKM B-1763</strain>
    </source>
</reference>
<dbReference type="KEGG" id="dsa:Desal_0388"/>
<dbReference type="AlphaFoldDB" id="C6BWX5"/>
<evidence type="ECO:0000313" key="3">
    <source>
        <dbReference type="Proteomes" id="UP000002601"/>
    </source>
</evidence>
<feature type="chain" id="PRO_5002959864" description="Thaumatin family protein" evidence="1">
    <location>
        <begin position="30"/>
        <end position="648"/>
    </location>
</feature>
<dbReference type="OrthoDB" id="5450027at2"/>
<dbReference type="RefSeq" id="WP_012765981.1">
    <property type="nucleotide sequence ID" value="NC_012881.1"/>
</dbReference>
<dbReference type="InterPro" id="IPR037176">
    <property type="entry name" value="Osmotin/thaumatin-like_sf"/>
</dbReference>
<keyword evidence="1" id="KW-0732">Signal</keyword>